<keyword evidence="1" id="KW-0614">Plasmid</keyword>
<dbReference type="EMBL" id="AM905950">
    <property type="protein sequence ID" value="CAP20253.1"/>
    <property type="molecule type" value="Genomic_DNA"/>
</dbReference>
<sequence length="89" mass="9966">MVLMAPPILASEPALSCNALPLFAQQFLYPVDIPEGKQRWPRPEKIYNWSRQIPSSVFLPSLTSIPPLISPSSMGLLIEVLIHLFGEHE</sequence>
<accession>B0RKV6</accession>
<proteinExistence type="predicted"/>
<dbReference type="AlphaFoldDB" id="B0RKV6"/>
<reference evidence="1" key="1">
    <citation type="journal article" date="2008" name="J. Bacteriol.">
        <title>Genetic and functional properties of the self-transmissible Yersinia enterocolitica plasmid pYE854, which mobilizes the virulence plasmid pYV.</title>
        <authorList>
            <person name="Hammerl J.A."/>
            <person name="Klein I."/>
            <person name="Lanka E."/>
            <person name="Appel B."/>
            <person name="Hertwig S."/>
        </authorList>
    </citation>
    <scope>NUCLEOTIDE SEQUENCE [LARGE SCALE GENOMIC DNA]</scope>
    <source>
        <strain evidence="1">29854</strain>
        <plasmid evidence="1">pYE854</plasmid>
    </source>
</reference>
<organism evidence="1">
    <name type="scientific">Yersinia enterocolitica</name>
    <dbReference type="NCBI Taxonomy" id="630"/>
    <lineage>
        <taxon>Bacteria</taxon>
        <taxon>Pseudomonadati</taxon>
        <taxon>Pseudomonadota</taxon>
        <taxon>Gammaproteobacteria</taxon>
        <taxon>Enterobacterales</taxon>
        <taxon>Yersiniaceae</taxon>
        <taxon>Yersinia</taxon>
    </lineage>
</organism>
<geneLocation type="plasmid" evidence="1">
    <name>pYE854</name>
</geneLocation>
<evidence type="ECO:0000313" key="1">
    <source>
        <dbReference type="EMBL" id="CAP20253.1"/>
    </source>
</evidence>
<protein>
    <submittedName>
        <fullName evidence="1">Uncharacterized protein</fullName>
    </submittedName>
</protein>
<name>B0RKV6_YEREN</name>